<dbReference type="Pfam" id="PF24278">
    <property type="entry name" value="HVO_0513_N"/>
    <property type="match status" value="1"/>
</dbReference>
<feature type="domain" description="HVO-0513-like N-terminal" evidence="1">
    <location>
        <begin position="16"/>
        <end position="149"/>
    </location>
</feature>
<sequence length="156" mass="17228">MRYLRCRLRFSEDAIHPVHAALGEDDTPSRDLLWQWNRSEEGDVFLYSVDGDVAAYEEALQATPLVEEHELTAAGDERHYVFVRQAHRPVDEGLLGAMSRAGVLVVPPVVFNADATASLTVVGESTALRRTVESVPAVVDVDIERVGEYAGHPGRF</sequence>
<name>A0ABD6B0L8_9EURY</name>
<keyword evidence="2" id="KW-0238">DNA-binding</keyword>
<dbReference type="InterPro" id="IPR056493">
    <property type="entry name" value="HVO_0513_N"/>
</dbReference>
<organism evidence="2 3">
    <name type="scientific">Halomarina rubra</name>
    <dbReference type="NCBI Taxonomy" id="2071873"/>
    <lineage>
        <taxon>Archaea</taxon>
        <taxon>Methanobacteriati</taxon>
        <taxon>Methanobacteriota</taxon>
        <taxon>Stenosarchaea group</taxon>
        <taxon>Halobacteria</taxon>
        <taxon>Halobacteriales</taxon>
        <taxon>Natronomonadaceae</taxon>
        <taxon>Halomarina</taxon>
    </lineage>
</organism>
<dbReference type="AlphaFoldDB" id="A0ABD6B0L8"/>
<gene>
    <name evidence="2" type="ORF">ACFSBT_17885</name>
</gene>
<feature type="non-terminal residue" evidence="2">
    <location>
        <position position="156"/>
    </location>
</feature>
<dbReference type="EMBL" id="JBHUDC010000008">
    <property type="protein sequence ID" value="MFD1515155.1"/>
    <property type="molecule type" value="Genomic_DNA"/>
</dbReference>
<proteinExistence type="predicted"/>
<comment type="caution">
    <text evidence="2">The sequence shown here is derived from an EMBL/GenBank/DDBJ whole genome shotgun (WGS) entry which is preliminary data.</text>
</comment>
<evidence type="ECO:0000313" key="2">
    <source>
        <dbReference type="EMBL" id="MFD1515155.1"/>
    </source>
</evidence>
<accession>A0ABD6B0L8</accession>
<dbReference type="Proteomes" id="UP001597187">
    <property type="component" value="Unassembled WGS sequence"/>
</dbReference>
<reference evidence="2 3" key="1">
    <citation type="journal article" date="2019" name="Int. J. Syst. Evol. Microbiol.">
        <title>The Global Catalogue of Microorganisms (GCM) 10K type strain sequencing project: providing services to taxonomists for standard genome sequencing and annotation.</title>
        <authorList>
            <consortium name="The Broad Institute Genomics Platform"/>
            <consortium name="The Broad Institute Genome Sequencing Center for Infectious Disease"/>
            <person name="Wu L."/>
            <person name="Ma J."/>
        </authorList>
    </citation>
    <scope>NUCLEOTIDE SEQUENCE [LARGE SCALE GENOMIC DNA]</scope>
    <source>
        <strain evidence="2 3">CGMCC 1.12563</strain>
    </source>
</reference>
<evidence type="ECO:0000313" key="3">
    <source>
        <dbReference type="Proteomes" id="UP001597187"/>
    </source>
</evidence>
<keyword evidence="3" id="KW-1185">Reference proteome</keyword>
<dbReference type="GO" id="GO:0003677">
    <property type="term" value="F:DNA binding"/>
    <property type="evidence" value="ECO:0007669"/>
    <property type="project" value="UniProtKB-KW"/>
</dbReference>
<dbReference type="RefSeq" id="WP_250875080.1">
    <property type="nucleotide sequence ID" value="NZ_JALXFV010000008.1"/>
</dbReference>
<evidence type="ECO:0000259" key="1">
    <source>
        <dbReference type="Pfam" id="PF24278"/>
    </source>
</evidence>
<protein>
    <submittedName>
        <fullName evidence="2">DNA-binding protein</fullName>
    </submittedName>
</protein>